<sequence>MSVNQPNPDRFNHEDDEGPVGDENNLDQDGNTDKPKVPKQHTPFGLNADTMVLTDHSRASVHVYIREDLKNAQRVKYNTFVEAIFGITPQKQTEWMAIIAKEKWHDDEVISAQLTRFCKATTEVSRYEPLSNIINRIMEMAHGRLPGVPDTYPIDDICVKRNDPFFIRPIEAHRELGAKRKPDLITLRGRHAVNLPPPKADNTLLPRPLPPPPPPESPTLSATVAQHLEEKANTPEKQSASPASTSTKTGRSVATPANPPEGSVSPTERGSPEENHGGDAVSSAVHSASSPPSPERKKRRASAQGVRWVDDIMNWELKGSSKLTSMLDSFKDDRKHSTIPSSEPDPGEEALPSRAASSTWEDDSETSDYDESASVGMKRRRRQSDLIDCVRLPEPPSSAFDNMAKEEREPYDLRNASIQTGSYALETLACTFGTRLFCVNVLFHNDRLYLWFYDACGYVYTDSISFIEDFERAAALFVGIACATPAQLGALPPVIKPPRLAPYPKNWPPENLKGHTFKVPRTISAPGGKVTRTQDVHLTLQDSVFTQYVLAGRRTFVYTVKTRPSISKRKLIVKLSYQVTRRWKEHELIETAAKAGVDHLPTVHAHGDLWKMSDGVRKIFYSKEKTEYEDRTLRAIIYNEYLPLETLFPTSPESIPLMAYQMIDCECIVVSMISATKLKILHRDISVNNVMYERRNGRLYFILIDFDMATIVSDNPNVPYKCRSKHRTGTLAFMAVKLIEDAARTLRRPDVENGPHLLSHDLESIFWLCLWCTLVLVEADSKQQREEYVAIVRAWETKDLWMIASRKRTIQCTELALQDIDLSTAAINAGLGQWFRIWAQIWNDCNAHINRYDLKCNTARYMKQPLPVMDWETVDGLLTRDNLREQLTAFIPDPYAPRTDMDKPPADPAKPGEHLPANVTDVPGDTIEAGFAVDTAIGPEGTPATTSDDITGHAITGDNGVNRRRTRASARLAAAKAAPPVVRKVETRKAKPVSRRARSPTREQGAEIMRKANAAAKCTAKKASAAVKKMAAKETDTTRKMGTTKKDGYEEEG</sequence>
<evidence type="ECO:0000313" key="2">
    <source>
        <dbReference type="Proteomes" id="UP001148662"/>
    </source>
</evidence>
<accession>A0ACC1S0Z4</accession>
<protein>
    <submittedName>
        <fullName evidence="1">Uncharacterized protein</fullName>
    </submittedName>
</protein>
<dbReference type="Proteomes" id="UP001148662">
    <property type="component" value="Unassembled WGS sequence"/>
</dbReference>
<reference evidence="1" key="1">
    <citation type="submission" date="2022-07" db="EMBL/GenBank/DDBJ databases">
        <title>Genome Sequence of Phlebia brevispora.</title>
        <authorList>
            <person name="Buettner E."/>
        </authorList>
    </citation>
    <scope>NUCLEOTIDE SEQUENCE</scope>
    <source>
        <strain evidence="1">MPL23</strain>
    </source>
</reference>
<dbReference type="EMBL" id="JANHOG010001942">
    <property type="protein sequence ID" value="KAJ3529498.1"/>
    <property type="molecule type" value="Genomic_DNA"/>
</dbReference>
<name>A0ACC1S0Z4_9APHY</name>
<comment type="caution">
    <text evidence="1">The sequence shown here is derived from an EMBL/GenBank/DDBJ whole genome shotgun (WGS) entry which is preliminary data.</text>
</comment>
<proteinExistence type="predicted"/>
<keyword evidence="2" id="KW-1185">Reference proteome</keyword>
<gene>
    <name evidence="1" type="ORF">NM688_g7847</name>
</gene>
<organism evidence="1 2">
    <name type="scientific">Phlebia brevispora</name>
    <dbReference type="NCBI Taxonomy" id="194682"/>
    <lineage>
        <taxon>Eukaryota</taxon>
        <taxon>Fungi</taxon>
        <taxon>Dikarya</taxon>
        <taxon>Basidiomycota</taxon>
        <taxon>Agaricomycotina</taxon>
        <taxon>Agaricomycetes</taxon>
        <taxon>Polyporales</taxon>
        <taxon>Meruliaceae</taxon>
        <taxon>Phlebia</taxon>
    </lineage>
</organism>
<evidence type="ECO:0000313" key="1">
    <source>
        <dbReference type="EMBL" id="KAJ3529498.1"/>
    </source>
</evidence>